<dbReference type="EMBL" id="LQQC01000010">
    <property type="protein sequence ID" value="KXZ57889.1"/>
    <property type="molecule type" value="Genomic_DNA"/>
</dbReference>
<dbReference type="PATRIC" id="fig|479117.4.peg.920"/>
<evidence type="ECO:0000256" key="4">
    <source>
        <dbReference type="ARBA" id="ARBA00023306"/>
    </source>
</evidence>
<organism evidence="5 6">
    <name type="scientific">Brevibacterium ravenspurgense</name>
    <dbReference type="NCBI Taxonomy" id="479117"/>
    <lineage>
        <taxon>Bacteria</taxon>
        <taxon>Bacillati</taxon>
        <taxon>Actinomycetota</taxon>
        <taxon>Actinomycetes</taxon>
        <taxon>Micrococcales</taxon>
        <taxon>Brevibacteriaceae</taxon>
        <taxon>Brevibacterium</taxon>
    </lineage>
</organism>
<sequence>MREDWYEALEAVLMISAEPLTADDLAQGLGIDRASVETALADLAADYDGLNGSVRRGFQLRASNGGWRISSREEQFDNVKGFLVRGQSSKMSQAALETLAVVAYAQPVTRARISAIRGVNVDGVVRTLLMRGLIVEVDSDDAGGARQYVTSQVFLESMGIDSLDQLPDIAPYLPEDVPADD</sequence>
<evidence type="ECO:0000313" key="5">
    <source>
        <dbReference type="EMBL" id="KXZ57889.1"/>
    </source>
</evidence>
<dbReference type="NCBIfam" id="TIGR00281">
    <property type="entry name" value="SMC-Scp complex subunit ScpB"/>
    <property type="match status" value="1"/>
</dbReference>
<dbReference type="GO" id="GO:0051304">
    <property type="term" value="P:chromosome separation"/>
    <property type="evidence" value="ECO:0007669"/>
    <property type="project" value="InterPro"/>
</dbReference>
<dbReference type="InterPro" id="IPR036390">
    <property type="entry name" value="WH_DNA-bd_sf"/>
</dbReference>
<gene>
    <name evidence="5" type="primary">scpB</name>
    <name evidence="5" type="ORF">Bravens_00920</name>
</gene>
<dbReference type="Pfam" id="PF04079">
    <property type="entry name" value="SMC_ScpB"/>
    <property type="match status" value="1"/>
</dbReference>
<evidence type="ECO:0000256" key="2">
    <source>
        <dbReference type="ARBA" id="ARBA00022618"/>
    </source>
</evidence>
<name>A0A150H729_9MICO</name>
<dbReference type="GO" id="GO:0051301">
    <property type="term" value="P:cell division"/>
    <property type="evidence" value="ECO:0007669"/>
    <property type="project" value="UniProtKB-KW"/>
</dbReference>
<dbReference type="AlphaFoldDB" id="A0A150H729"/>
<keyword evidence="3" id="KW-0159">Chromosome partition</keyword>
<dbReference type="PANTHER" id="PTHR34298">
    <property type="entry name" value="SEGREGATION AND CONDENSATION PROTEIN B"/>
    <property type="match status" value="1"/>
</dbReference>
<keyword evidence="1" id="KW-0963">Cytoplasm</keyword>
<protein>
    <submittedName>
        <fullName evidence="5">Segregation and condensation protein B</fullName>
    </submittedName>
</protein>
<dbReference type="Gene3D" id="1.10.10.10">
    <property type="entry name" value="Winged helix-like DNA-binding domain superfamily/Winged helix DNA-binding domain"/>
    <property type="match status" value="2"/>
</dbReference>
<dbReference type="InterPro" id="IPR005234">
    <property type="entry name" value="ScpB_csome_segregation"/>
</dbReference>
<dbReference type="PANTHER" id="PTHR34298:SF2">
    <property type="entry name" value="SEGREGATION AND CONDENSATION PROTEIN B"/>
    <property type="match status" value="1"/>
</dbReference>
<evidence type="ECO:0000256" key="3">
    <source>
        <dbReference type="ARBA" id="ARBA00022829"/>
    </source>
</evidence>
<dbReference type="Proteomes" id="UP000243589">
    <property type="component" value="Unassembled WGS sequence"/>
</dbReference>
<keyword evidence="2" id="KW-0132">Cell division</keyword>
<reference evidence="5 6" key="1">
    <citation type="submission" date="2016-01" db="EMBL/GenBank/DDBJ databases">
        <title>Use of Whole Genome Sequencing to ascertain that Brevibacterium massiliense (Roux, Raoult 2009) is a later heterotypic synonym of Brevibacterium ravenspurgense (Mages 2008).</title>
        <authorList>
            <person name="Bernier A.-M."/>
            <person name="Burdz T."/>
            <person name="Huynh C."/>
            <person name="Pachecho A.L."/>
            <person name="Wiebe D."/>
            <person name="Bonner C."/>
            <person name="Bernard K."/>
        </authorList>
    </citation>
    <scope>NUCLEOTIDE SEQUENCE [LARGE SCALE GENOMIC DNA]</scope>
    <source>
        <strain evidence="5 6">CCUG56047</strain>
    </source>
</reference>
<evidence type="ECO:0000313" key="6">
    <source>
        <dbReference type="Proteomes" id="UP000243589"/>
    </source>
</evidence>
<comment type="caution">
    <text evidence="5">The sequence shown here is derived from an EMBL/GenBank/DDBJ whole genome shotgun (WGS) entry which is preliminary data.</text>
</comment>
<keyword evidence="4" id="KW-0131">Cell cycle</keyword>
<keyword evidence="6" id="KW-1185">Reference proteome</keyword>
<dbReference type="RefSeq" id="WP_019175322.1">
    <property type="nucleotide sequence ID" value="NZ_LQQC01000010.1"/>
</dbReference>
<dbReference type="InterPro" id="IPR036388">
    <property type="entry name" value="WH-like_DNA-bd_sf"/>
</dbReference>
<proteinExistence type="predicted"/>
<dbReference type="SUPFAM" id="SSF46785">
    <property type="entry name" value="Winged helix' DNA-binding domain"/>
    <property type="match status" value="2"/>
</dbReference>
<dbReference type="PIRSF" id="PIRSF019345">
    <property type="entry name" value="ScpB"/>
    <property type="match status" value="1"/>
</dbReference>
<evidence type="ECO:0000256" key="1">
    <source>
        <dbReference type="ARBA" id="ARBA00022490"/>
    </source>
</evidence>
<accession>A0A150H729</accession>